<dbReference type="InterPro" id="IPR050577">
    <property type="entry name" value="MAPR/NEUFC/NENF-like"/>
</dbReference>
<dbReference type="STRING" id="50429.A0A2B4SGP0"/>
<keyword evidence="3" id="KW-1133">Transmembrane helix</keyword>
<proteinExistence type="inferred from homology"/>
<dbReference type="PANTHER" id="PTHR10281">
    <property type="entry name" value="MEMBRANE-ASSOCIATED PROGESTERONE RECEPTOR COMPONENT-RELATED"/>
    <property type="match status" value="1"/>
</dbReference>
<dbReference type="GO" id="GO:0012505">
    <property type="term" value="C:endomembrane system"/>
    <property type="evidence" value="ECO:0007669"/>
    <property type="project" value="TreeGrafter"/>
</dbReference>
<evidence type="ECO:0000259" key="4">
    <source>
        <dbReference type="SMART" id="SM01117"/>
    </source>
</evidence>
<dbReference type="GO" id="GO:0016020">
    <property type="term" value="C:membrane"/>
    <property type="evidence" value="ECO:0007669"/>
    <property type="project" value="TreeGrafter"/>
</dbReference>
<protein>
    <submittedName>
        <fullName evidence="5">Neuferricin</fullName>
    </submittedName>
</protein>
<dbReference type="Gene3D" id="3.10.120.10">
    <property type="entry name" value="Cytochrome b5-like heme/steroid binding domain"/>
    <property type="match status" value="1"/>
</dbReference>
<name>A0A2B4SGP0_STYPI</name>
<dbReference type="InterPro" id="IPR036400">
    <property type="entry name" value="Cyt_B5-like_heme/steroid_sf"/>
</dbReference>
<dbReference type="EMBL" id="LSMT01000096">
    <property type="protein sequence ID" value="PFX27748.1"/>
    <property type="molecule type" value="Genomic_DNA"/>
</dbReference>
<dbReference type="InterPro" id="IPR001199">
    <property type="entry name" value="Cyt_B5-like_heme/steroid-bd"/>
</dbReference>
<comment type="caution">
    <text evidence="5">The sequence shown here is derived from an EMBL/GenBank/DDBJ whole genome shotgun (WGS) entry which is preliminary data.</text>
</comment>
<comment type="similarity">
    <text evidence="1">Belongs to the cytochrome b5 family. MAPR subfamily.</text>
</comment>
<reference evidence="6" key="1">
    <citation type="journal article" date="2017" name="bioRxiv">
        <title>Comparative analysis of the genomes of Stylophora pistillata and Acropora digitifera provides evidence for extensive differences between species of corals.</title>
        <authorList>
            <person name="Voolstra C.R."/>
            <person name="Li Y."/>
            <person name="Liew Y.J."/>
            <person name="Baumgarten S."/>
            <person name="Zoccola D."/>
            <person name="Flot J.-F."/>
            <person name="Tambutte S."/>
            <person name="Allemand D."/>
            <person name="Aranda M."/>
        </authorList>
    </citation>
    <scope>NUCLEOTIDE SEQUENCE [LARGE SCALE GENOMIC DNA]</scope>
</reference>
<feature type="compositionally biased region" description="Polar residues" evidence="2">
    <location>
        <begin position="19"/>
        <end position="32"/>
    </location>
</feature>
<feature type="transmembrane region" description="Helical" evidence="3">
    <location>
        <begin position="53"/>
        <end position="73"/>
    </location>
</feature>
<organism evidence="5 6">
    <name type="scientific">Stylophora pistillata</name>
    <name type="common">Smooth cauliflower coral</name>
    <dbReference type="NCBI Taxonomy" id="50429"/>
    <lineage>
        <taxon>Eukaryota</taxon>
        <taxon>Metazoa</taxon>
        <taxon>Cnidaria</taxon>
        <taxon>Anthozoa</taxon>
        <taxon>Hexacorallia</taxon>
        <taxon>Scleractinia</taxon>
        <taxon>Astrocoeniina</taxon>
        <taxon>Pocilloporidae</taxon>
        <taxon>Stylophora</taxon>
    </lineage>
</organism>
<dbReference type="SUPFAM" id="SSF55856">
    <property type="entry name" value="Cytochrome b5-like heme/steroid binding domain"/>
    <property type="match status" value="1"/>
</dbReference>
<dbReference type="AlphaFoldDB" id="A0A2B4SGP0"/>
<dbReference type="OrthoDB" id="10257697at2759"/>
<dbReference type="PANTHER" id="PTHR10281:SF4">
    <property type="entry name" value="NEUFERRICIN"/>
    <property type="match status" value="1"/>
</dbReference>
<keyword evidence="3" id="KW-0472">Membrane</keyword>
<accession>A0A2B4SGP0</accession>
<dbReference type="Pfam" id="PF00173">
    <property type="entry name" value="Cyt-b5"/>
    <property type="match status" value="1"/>
</dbReference>
<feature type="region of interest" description="Disordered" evidence="2">
    <location>
        <begin position="1"/>
        <end position="39"/>
    </location>
</feature>
<keyword evidence="6" id="KW-1185">Reference proteome</keyword>
<evidence type="ECO:0000256" key="3">
    <source>
        <dbReference type="SAM" id="Phobius"/>
    </source>
</evidence>
<dbReference type="Proteomes" id="UP000225706">
    <property type="component" value="Unassembled WGS sequence"/>
</dbReference>
<evidence type="ECO:0000256" key="2">
    <source>
        <dbReference type="SAM" id="MobiDB-lite"/>
    </source>
</evidence>
<gene>
    <name evidence="5" type="primary">Cyb5d2</name>
    <name evidence="5" type="ORF">AWC38_SpisGene7534</name>
</gene>
<evidence type="ECO:0000313" key="5">
    <source>
        <dbReference type="EMBL" id="PFX27748.1"/>
    </source>
</evidence>
<keyword evidence="3" id="KW-0812">Transmembrane</keyword>
<sequence>MSKQRNLKSAKPSVGKLPSDQTQNCDQDQSALGQGKDKTLSSKATRAQESFSVYYVLLSLVVIVIAGLLAFFVSHHVKNSVTVPTKTDTKPKVVLLTEDELSKHDGSDPNMPIYLSILGRIYDVDKGRQHYKVGSGYNVFAGRDSTPSFVTGEFAREKATDDVKGLSPEEMLGVKEWLDFYRKDYSYVGKLIGRYYDSEGNPTEALNEAKIVIKEGQKLKKLQEAENKRYPGCNSKWNAEEGSTVWCSENSGGISRNWVGVPRKMFKPGKKDSKCVCVKTTGPSSESGEGNDGDLNNPIMKQYSGCGKYDVSCKL</sequence>
<feature type="domain" description="Cytochrome b5 heme-binding" evidence="4">
    <location>
        <begin position="96"/>
        <end position="192"/>
    </location>
</feature>
<evidence type="ECO:0000256" key="1">
    <source>
        <dbReference type="ARBA" id="ARBA00038357"/>
    </source>
</evidence>
<dbReference type="SMART" id="SM01117">
    <property type="entry name" value="Cyt-b5"/>
    <property type="match status" value="1"/>
</dbReference>
<evidence type="ECO:0000313" key="6">
    <source>
        <dbReference type="Proteomes" id="UP000225706"/>
    </source>
</evidence>